<keyword evidence="12 15" id="KW-0472">Membrane</keyword>
<feature type="transmembrane region" description="Helical" evidence="15">
    <location>
        <begin position="644"/>
        <end position="663"/>
    </location>
</feature>
<feature type="transmembrane region" description="Helical" evidence="15">
    <location>
        <begin position="449"/>
        <end position="469"/>
    </location>
</feature>
<feature type="transmembrane region" description="Helical" evidence="15">
    <location>
        <begin position="278"/>
        <end position="299"/>
    </location>
</feature>
<evidence type="ECO:0000256" key="10">
    <source>
        <dbReference type="ARBA" id="ARBA00023065"/>
    </source>
</evidence>
<feature type="domain" description="FeoB-type G" evidence="16">
    <location>
        <begin position="2"/>
        <end position="163"/>
    </location>
</feature>
<keyword evidence="8 15" id="KW-1133">Transmembrane helix</keyword>
<keyword evidence="9 15" id="KW-0408">Iron</keyword>
<dbReference type="InterPro" id="IPR011642">
    <property type="entry name" value="Gate_dom"/>
</dbReference>
<feature type="transmembrane region" description="Helical" evidence="15">
    <location>
        <begin position="546"/>
        <end position="563"/>
    </location>
</feature>
<proteinExistence type="inferred from homology"/>
<evidence type="ECO:0000259" key="16">
    <source>
        <dbReference type="PROSITE" id="PS51711"/>
    </source>
</evidence>
<dbReference type="Pfam" id="PF07664">
    <property type="entry name" value="FeoB_C"/>
    <property type="match status" value="1"/>
</dbReference>
<gene>
    <name evidence="17" type="ORF">ABID14_001193</name>
</gene>
<evidence type="ECO:0000256" key="11">
    <source>
        <dbReference type="ARBA" id="ARBA00023134"/>
    </source>
</evidence>
<dbReference type="InterPro" id="IPR011640">
    <property type="entry name" value="Fe2_transport_prot_B_C"/>
</dbReference>
<dbReference type="EMBL" id="JBEPMA010000006">
    <property type="protein sequence ID" value="MET3617559.1"/>
    <property type="molecule type" value="Genomic_DNA"/>
</dbReference>
<evidence type="ECO:0000313" key="18">
    <source>
        <dbReference type="Proteomes" id="UP001549162"/>
    </source>
</evidence>
<dbReference type="PANTHER" id="PTHR43185">
    <property type="entry name" value="FERROUS IRON TRANSPORT PROTEIN B"/>
    <property type="match status" value="1"/>
</dbReference>
<evidence type="ECO:0000256" key="4">
    <source>
        <dbReference type="ARBA" id="ARBA00022475"/>
    </source>
</evidence>
<dbReference type="NCBIfam" id="TIGR00437">
    <property type="entry name" value="feoB"/>
    <property type="match status" value="1"/>
</dbReference>
<reference evidence="17 18" key="1">
    <citation type="submission" date="2024-06" db="EMBL/GenBank/DDBJ databases">
        <title>Genomic Encyclopedia of Type Strains, Phase IV (KMG-IV): sequencing the most valuable type-strain genomes for metagenomic binning, comparative biology and taxonomic classification.</title>
        <authorList>
            <person name="Goeker M."/>
        </authorList>
    </citation>
    <scope>NUCLEOTIDE SEQUENCE [LARGE SCALE GENOMIC DNA]</scope>
    <source>
        <strain evidence="17 18">DSM 21460</strain>
    </source>
</reference>
<protein>
    <recommendedName>
        <fullName evidence="13 14">Ferrous iron transport protein B</fullName>
    </recommendedName>
</protein>
<evidence type="ECO:0000256" key="15">
    <source>
        <dbReference type="RuleBase" id="RU362098"/>
    </source>
</evidence>
<feature type="transmembrane region" description="Helical" evidence="15">
    <location>
        <begin position="612"/>
        <end position="632"/>
    </location>
</feature>
<evidence type="ECO:0000256" key="5">
    <source>
        <dbReference type="ARBA" id="ARBA00022496"/>
    </source>
</evidence>
<dbReference type="InterPro" id="IPR005225">
    <property type="entry name" value="Small_GTP-bd"/>
</dbReference>
<evidence type="ECO:0000256" key="13">
    <source>
        <dbReference type="ARBA" id="ARBA00031200"/>
    </source>
</evidence>
<dbReference type="Gene3D" id="1.10.287.1770">
    <property type="match status" value="1"/>
</dbReference>
<dbReference type="InterPro" id="IPR003373">
    <property type="entry name" value="Fe2_transport_prot-B"/>
</dbReference>
<feature type="transmembrane region" description="Helical" evidence="15">
    <location>
        <begin position="675"/>
        <end position="694"/>
    </location>
</feature>
<keyword evidence="10" id="KW-0406">Ion transport</keyword>
<evidence type="ECO:0000256" key="1">
    <source>
        <dbReference type="ARBA" id="ARBA00003926"/>
    </source>
</evidence>
<keyword evidence="11 15" id="KW-0342">GTP-binding</keyword>
<feature type="transmembrane region" description="Helical" evidence="15">
    <location>
        <begin position="341"/>
        <end position="365"/>
    </location>
</feature>
<evidence type="ECO:0000256" key="2">
    <source>
        <dbReference type="ARBA" id="ARBA00004651"/>
    </source>
</evidence>
<keyword evidence="18" id="KW-1185">Reference proteome</keyword>
<evidence type="ECO:0000256" key="7">
    <source>
        <dbReference type="ARBA" id="ARBA00022741"/>
    </source>
</evidence>
<evidence type="ECO:0000256" key="6">
    <source>
        <dbReference type="ARBA" id="ARBA00022692"/>
    </source>
</evidence>
<dbReference type="InterPro" id="IPR041069">
    <property type="entry name" value="FeoB_Cyto"/>
</dbReference>
<dbReference type="SUPFAM" id="SSF52540">
    <property type="entry name" value="P-loop containing nucleoside triphosphate hydrolases"/>
    <property type="match status" value="1"/>
</dbReference>
<keyword evidence="4" id="KW-1003">Cell membrane</keyword>
<comment type="caution">
    <text evidence="17">The sequence shown here is derived from an EMBL/GenBank/DDBJ whole genome shotgun (WGS) entry which is preliminary data.</text>
</comment>
<evidence type="ECO:0000256" key="12">
    <source>
        <dbReference type="ARBA" id="ARBA00023136"/>
    </source>
</evidence>
<feature type="transmembrane region" description="Helical" evidence="15">
    <location>
        <begin position="570"/>
        <end position="592"/>
    </location>
</feature>
<evidence type="ECO:0000256" key="9">
    <source>
        <dbReference type="ARBA" id="ARBA00023004"/>
    </source>
</evidence>
<dbReference type="Pfam" id="PF07670">
    <property type="entry name" value="Gate"/>
    <property type="match status" value="2"/>
</dbReference>
<evidence type="ECO:0000256" key="14">
    <source>
        <dbReference type="NCBIfam" id="TIGR00437"/>
    </source>
</evidence>
<dbReference type="PROSITE" id="PS51711">
    <property type="entry name" value="G_FEOB"/>
    <property type="match status" value="1"/>
</dbReference>
<keyword evidence="5 15" id="KW-0410">Iron transport</keyword>
<sequence length="717" mass="79840">MTINVAIAGNPNSGKSTLFNILTGSNQYVGNWPGVTVEKKTGEYKKNKEIHFTDLPGIYSLSPYTLEEVVARDYLVNERPDVIIDVIDARNIERNLYLATQLAELNIPLVLALNMMDVVRKNNDEINVAMLEKELNCKVVEISALRNENIDLLIEAVVESVGKKNESYTLFSKKIEDRILEIEEFSLIKDNPSKRWLAVKLFEEDDKIINEYPLFASETQRLKEMIKISEDEFDDDTEGIITDERYNFVTDITKKAVKKGRTGMTTSDKIDRIVTNRFLAIPIFIAVITFVYVLAINFVGGPITDWTNEVFFGEIIGENVRTFLVNAGAAEFLISLLVDGIIAGVGAVLGFLPVIATLFLFIAILEDIGYMSRIAFILDRIFRRFGLSGKSFIPILMGTGCSVPAIMGTRTIESDNDRRMTIMTASFMPCGAKLDVLAMFAAFIGGTWWYAPFWYFAGIVAVITSGLILKKSKYFSEDPAPFVMELPEYHLPSAANILKVTWFRCKSFIAKAGTVILLGTVVVWFLQNISTNGTFMEFGADPHDSMLAALGQIIAPIFKPLGFGNWMASVATVLGLVAKELVVGAYGVVAGLGEVTPGAETLSEFIASNFSVAAAFSFVLFNQLTIPCFAAIGAIKEEMGSKKWFGFAIAYLLVFSYTVSLMVYQFGRILEGGEFNIQTAIAIGILFVYIYLIFRKDRSKVVSKKKKRKEEMNYDTY</sequence>
<dbReference type="InterPro" id="IPR050860">
    <property type="entry name" value="FeoB_GTPase"/>
</dbReference>
<dbReference type="Pfam" id="PF17910">
    <property type="entry name" value="FeoB_Cyto"/>
    <property type="match status" value="1"/>
</dbReference>
<evidence type="ECO:0000313" key="17">
    <source>
        <dbReference type="EMBL" id="MET3617559.1"/>
    </source>
</evidence>
<feature type="transmembrane region" description="Helical" evidence="15">
    <location>
        <begin position="508"/>
        <end position="526"/>
    </location>
</feature>
<dbReference type="NCBIfam" id="TIGR00231">
    <property type="entry name" value="small_GTP"/>
    <property type="match status" value="1"/>
</dbReference>
<dbReference type="RefSeq" id="WP_354368132.1">
    <property type="nucleotide sequence ID" value="NZ_JBEPMA010000006.1"/>
</dbReference>
<comment type="subcellular location">
    <subcellularLocation>
        <location evidence="2 15">Cell membrane</location>
        <topology evidence="2 15">Multi-pass membrane protein</topology>
    </subcellularLocation>
</comment>
<keyword evidence="6 15" id="KW-0812">Transmembrane</keyword>
<comment type="function">
    <text evidence="1 15">Probable transporter of a GTP-driven Fe(2+) uptake system.</text>
</comment>
<evidence type="ECO:0000256" key="8">
    <source>
        <dbReference type="ARBA" id="ARBA00022989"/>
    </source>
</evidence>
<dbReference type="Proteomes" id="UP001549162">
    <property type="component" value="Unassembled WGS sequence"/>
</dbReference>
<dbReference type="Gene3D" id="3.40.50.300">
    <property type="entry name" value="P-loop containing nucleotide triphosphate hydrolases"/>
    <property type="match status" value="1"/>
</dbReference>
<dbReference type="InterPro" id="IPR030389">
    <property type="entry name" value="G_FEOB_dom"/>
</dbReference>
<keyword evidence="3 15" id="KW-0813">Transport</keyword>
<accession>A0ABV2JCR1</accession>
<dbReference type="InterPro" id="IPR027417">
    <property type="entry name" value="P-loop_NTPase"/>
</dbReference>
<organism evidence="17 18">
    <name type="scientific">Peptoniphilus olsenii</name>
    <dbReference type="NCBI Taxonomy" id="411570"/>
    <lineage>
        <taxon>Bacteria</taxon>
        <taxon>Bacillati</taxon>
        <taxon>Bacillota</taxon>
        <taxon>Tissierellia</taxon>
        <taxon>Tissierellales</taxon>
        <taxon>Peptoniphilaceae</taxon>
        <taxon>Peptoniphilus</taxon>
    </lineage>
</organism>
<keyword evidence="7" id="KW-0547">Nucleotide-binding</keyword>
<name>A0ABV2JCR1_9FIRM</name>
<comment type="similarity">
    <text evidence="15">Belongs to the TRAFAC class TrmE-Era-EngA-EngB-Septin-like GTPase superfamily. FeoB GTPase (TC 9.A.8) family.</text>
</comment>
<dbReference type="Pfam" id="PF02421">
    <property type="entry name" value="FeoB_N"/>
    <property type="match status" value="1"/>
</dbReference>
<dbReference type="CDD" id="cd01879">
    <property type="entry name" value="FeoB"/>
    <property type="match status" value="1"/>
</dbReference>
<evidence type="ECO:0000256" key="3">
    <source>
        <dbReference type="ARBA" id="ARBA00022448"/>
    </source>
</evidence>
<dbReference type="PANTHER" id="PTHR43185:SF1">
    <property type="entry name" value="FE(2+) TRANSPORTER FEOB"/>
    <property type="match status" value="1"/>
</dbReference>